<proteinExistence type="predicted"/>
<dbReference type="Pfam" id="PF12311">
    <property type="entry name" value="DUF3632"/>
    <property type="match status" value="1"/>
</dbReference>
<sequence length="335" mass="38408">MAFIPLEALKITYPNDSEDDKNLTATLHDLINGKIDPRAAAQTIDQIMVKVNEADVISYNSVPNPTAEMIENGTIRAPQPDGWLHYIWRYLGTTAMGIPPYHSGQDQLVSLFQELQCLPTRKLLRLVDGEKLEETEIWNLTPENKYNGFQQWLWELHEGHFLSVFYGEDKPEAAVAYVNFSSFLARMWAKGITAGESLSSLSYSSPFEKQEIAWTAKYADSAFQVRRYEPFACGAAIWILYAGHVIFEMCEKERRVWGRMSREKWGIWKRKLEVVREDGRFGGDNRKLVALAVELMVRIEAEGIDVHAGGFSEMYGWTSSWREEDDGEEEDEMDD</sequence>
<dbReference type="OrthoDB" id="3350591at2759"/>
<dbReference type="InterPro" id="IPR053204">
    <property type="entry name" value="Oxopyrrolidines_Biosynth-assoc"/>
</dbReference>
<protein>
    <submittedName>
        <fullName evidence="1">Uncharacterized protein</fullName>
    </submittedName>
</protein>
<organism evidence="1 2">
    <name type="scientific">Cudoniella acicularis</name>
    <dbReference type="NCBI Taxonomy" id="354080"/>
    <lineage>
        <taxon>Eukaryota</taxon>
        <taxon>Fungi</taxon>
        <taxon>Dikarya</taxon>
        <taxon>Ascomycota</taxon>
        <taxon>Pezizomycotina</taxon>
        <taxon>Leotiomycetes</taxon>
        <taxon>Helotiales</taxon>
        <taxon>Tricladiaceae</taxon>
        <taxon>Cudoniella</taxon>
    </lineage>
</organism>
<dbReference type="PANTHER" id="PTHR38797">
    <property type="entry name" value="NUCLEAR PORE COMPLEX PROTEIN NUP85-RELATED"/>
    <property type="match status" value="1"/>
</dbReference>
<comment type="caution">
    <text evidence="1">The sequence shown here is derived from an EMBL/GenBank/DDBJ whole genome shotgun (WGS) entry which is preliminary data.</text>
</comment>
<dbReference type="EMBL" id="JAAMPI010000311">
    <property type="protein sequence ID" value="KAF4632848.1"/>
    <property type="molecule type" value="Genomic_DNA"/>
</dbReference>
<dbReference type="Proteomes" id="UP000566819">
    <property type="component" value="Unassembled WGS sequence"/>
</dbReference>
<accession>A0A8H4W3I9</accession>
<gene>
    <name evidence="1" type="ORF">G7Y89_g5270</name>
</gene>
<evidence type="ECO:0000313" key="2">
    <source>
        <dbReference type="Proteomes" id="UP000566819"/>
    </source>
</evidence>
<name>A0A8H4W3I9_9HELO</name>
<dbReference type="InterPro" id="IPR022085">
    <property type="entry name" value="OpdG"/>
</dbReference>
<dbReference type="PANTHER" id="PTHR38797:SF4">
    <property type="entry name" value="NUCLEAR PORE COMPLEX PROTEIN NUP85"/>
    <property type="match status" value="1"/>
</dbReference>
<dbReference type="AlphaFoldDB" id="A0A8H4W3I9"/>
<reference evidence="1 2" key="1">
    <citation type="submission" date="2020-03" db="EMBL/GenBank/DDBJ databases">
        <title>Draft Genome Sequence of Cudoniella acicularis.</title>
        <authorList>
            <person name="Buettner E."/>
            <person name="Kellner H."/>
        </authorList>
    </citation>
    <scope>NUCLEOTIDE SEQUENCE [LARGE SCALE GENOMIC DNA]</scope>
    <source>
        <strain evidence="1 2">DSM 108380</strain>
    </source>
</reference>
<evidence type="ECO:0000313" key="1">
    <source>
        <dbReference type="EMBL" id="KAF4632848.1"/>
    </source>
</evidence>
<keyword evidence="2" id="KW-1185">Reference proteome</keyword>